<dbReference type="AlphaFoldDB" id="A0AAE0GWJ6"/>
<evidence type="ECO:0000313" key="1">
    <source>
        <dbReference type="EMBL" id="KAK3285652.1"/>
    </source>
</evidence>
<evidence type="ECO:0000313" key="2">
    <source>
        <dbReference type="Proteomes" id="UP001190700"/>
    </source>
</evidence>
<organism evidence="1 2">
    <name type="scientific">Cymbomonas tetramitiformis</name>
    <dbReference type="NCBI Taxonomy" id="36881"/>
    <lineage>
        <taxon>Eukaryota</taxon>
        <taxon>Viridiplantae</taxon>
        <taxon>Chlorophyta</taxon>
        <taxon>Pyramimonadophyceae</taxon>
        <taxon>Pyramimonadales</taxon>
        <taxon>Pyramimonadaceae</taxon>
        <taxon>Cymbomonas</taxon>
    </lineage>
</organism>
<name>A0AAE0GWJ6_9CHLO</name>
<comment type="caution">
    <text evidence="1">The sequence shown here is derived from an EMBL/GenBank/DDBJ whole genome shotgun (WGS) entry which is preliminary data.</text>
</comment>
<sequence>PQEAQADAHQEEAVEAQAQEEAEIQKRRMSCWTLDAHVAIECVLIWYRVIAKTVADSIFLEDELSNVPIVIIGWRTSRWAM</sequence>
<protein>
    <submittedName>
        <fullName evidence="1">Uncharacterized protein</fullName>
    </submittedName>
</protein>
<dbReference type="EMBL" id="LGRX02001725">
    <property type="protein sequence ID" value="KAK3285652.1"/>
    <property type="molecule type" value="Genomic_DNA"/>
</dbReference>
<feature type="non-terminal residue" evidence="1">
    <location>
        <position position="1"/>
    </location>
</feature>
<accession>A0AAE0GWJ6</accession>
<dbReference type="Proteomes" id="UP001190700">
    <property type="component" value="Unassembled WGS sequence"/>
</dbReference>
<proteinExistence type="predicted"/>
<gene>
    <name evidence="1" type="ORF">CYMTET_6752</name>
</gene>
<keyword evidence="2" id="KW-1185">Reference proteome</keyword>
<reference evidence="1 2" key="1">
    <citation type="journal article" date="2015" name="Genome Biol. Evol.">
        <title>Comparative Genomics of a Bacterivorous Green Alga Reveals Evolutionary Causalities and Consequences of Phago-Mixotrophic Mode of Nutrition.</title>
        <authorList>
            <person name="Burns J.A."/>
            <person name="Paasch A."/>
            <person name="Narechania A."/>
            <person name="Kim E."/>
        </authorList>
    </citation>
    <scope>NUCLEOTIDE SEQUENCE [LARGE SCALE GENOMIC DNA]</scope>
    <source>
        <strain evidence="1 2">PLY_AMNH</strain>
    </source>
</reference>